<dbReference type="Pfam" id="PF19827">
    <property type="entry name" value="DUF6308"/>
    <property type="match status" value="1"/>
</dbReference>
<protein>
    <submittedName>
        <fullName evidence="1">Uncharacterized protein</fullName>
    </submittedName>
</protein>
<sequence length="263" mass="28699">MPRHEARHPSVVVRRCYLATPRAGELTMIQDEWNRPTPERLSNAKSQALHALKPERAGWRLRRYYNVAGDYAGASFASIGTNNPEAIAADDLFAVTLLSVSVPAGAARLLTLPGETKAAVDEALQALPTAALRDVDDDGLRHMEVFYRHVKKALAKAGVENSNPWVTASKLCARKRPDLFPVRDNVVYTLLGLLPKGDYQVDWQAFRHLMRDPEVLDAIVAARAAATQGAEGATLVIDQEPLRVLDAALWSSVTMADPAEASA</sequence>
<dbReference type="InterPro" id="IPR046275">
    <property type="entry name" value="DUF6308"/>
</dbReference>
<dbReference type="EMBL" id="BAABDC010000001">
    <property type="protein sequence ID" value="GAA3694436.1"/>
    <property type="molecule type" value="Genomic_DNA"/>
</dbReference>
<evidence type="ECO:0000313" key="2">
    <source>
        <dbReference type="Proteomes" id="UP001501468"/>
    </source>
</evidence>
<gene>
    <name evidence="1" type="ORF">GCM10022399_08760</name>
</gene>
<accession>A0ABP7CQB9</accession>
<evidence type="ECO:0000313" key="1">
    <source>
        <dbReference type="EMBL" id="GAA3694436.1"/>
    </source>
</evidence>
<reference evidence="2" key="1">
    <citation type="journal article" date="2019" name="Int. J. Syst. Evol. Microbiol.">
        <title>The Global Catalogue of Microorganisms (GCM) 10K type strain sequencing project: providing services to taxonomists for standard genome sequencing and annotation.</title>
        <authorList>
            <consortium name="The Broad Institute Genomics Platform"/>
            <consortium name="The Broad Institute Genome Sequencing Center for Infectious Disease"/>
            <person name="Wu L."/>
            <person name="Ma J."/>
        </authorList>
    </citation>
    <scope>NUCLEOTIDE SEQUENCE [LARGE SCALE GENOMIC DNA]</scope>
    <source>
        <strain evidence="2">JCM 17125</strain>
    </source>
</reference>
<organism evidence="1 2">
    <name type="scientific">Terrabacter ginsenosidimutans</name>
    <dbReference type="NCBI Taxonomy" id="490575"/>
    <lineage>
        <taxon>Bacteria</taxon>
        <taxon>Bacillati</taxon>
        <taxon>Actinomycetota</taxon>
        <taxon>Actinomycetes</taxon>
        <taxon>Micrococcales</taxon>
        <taxon>Intrasporangiaceae</taxon>
        <taxon>Terrabacter</taxon>
    </lineage>
</organism>
<comment type="caution">
    <text evidence="1">The sequence shown here is derived from an EMBL/GenBank/DDBJ whole genome shotgun (WGS) entry which is preliminary data.</text>
</comment>
<name>A0ABP7CQB9_9MICO</name>
<keyword evidence="2" id="KW-1185">Reference proteome</keyword>
<proteinExistence type="predicted"/>
<dbReference type="Proteomes" id="UP001501468">
    <property type="component" value="Unassembled WGS sequence"/>
</dbReference>